<feature type="chain" id="PRO_5041913710" evidence="1">
    <location>
        <begin position="19"/>
        <end position="76"/>
    </location>
</feature>
<evidence type="ECO:0000313" key="3">
    <source>
        <dbReference type="Proteomes" id="UP001232148"/>
    </source>
</evidence>
<comment type="caution">
    <text evidence="2">The sequence shown here is derived from an EMBL/GenBank/DDBJ whole genome shotgun (WGS) entry which is preliminary data.</text>
</comment>
<sequence>MHFLQLLFLSVSIGFVAADDGVPLTLAGGCQGSPLVCEQIDPNAPALLVTASDAAANAAGCKGKKFGAGCTFHYHE</sequence>
<name>A0AAD9HMS1_9PEZI</name>
<keyword evidence="3" id="KW-1185">Reference proteome</keyword>
<gene>
    <name evidence="2" type="ORF">LX32DRAFT_636989</name>
</gene>
<keyword evidence="1" id="KW-0732">Signal</keyword>
<accession>A0AAD9HMS1</accession>
<dbReference type="Proteomes" id="UP001232148">
    <property type="component" value="Unassembled WGS sequence"/>
</dbReference>
<protein>
    <submittedName>
        <fullName evidence="2">Uncharacterized protein</fullName>
    </submittedName>
</protein>
<evidence type="ECO:0000256" key="1">
    <source>
        <dbReference type="SAM" id="SignalP"/>
    </source>
</evidence>
<feature type="signal peptide" evidence="1">
    <location>
        <begin position="1"/>
        <end position="18"/>
    </location>
</feature>
<evidence type="ECO:0000313" key="2">
    <source>
        <dbReference type="EMBL" id="KAK2031763.1"/>
    </source>
</evidence>
<organism evidence="2 3">
    <name type="scientific">Colletotrichum zoysiae</name>
    <dbReference type="NCBI Taxonomy" id="1216348"/>
    <lineage>
        <taxon>Eukaryota</taxon>
        <taxon>Fungi</taxon>
        <taxon>Dikarya</taxon>
        <taxon>Ascomycota</taxon>
        <taxon>Pezizomycotina</taxon>
        <taxon>Sordariomycetes</taxon>
        <taxon>Hypocreomycetidae</taxon>
        <taxon>Glomerellales</taxon>
        <taxon>Glomerellaceae</taxon>
        <taxon>Colletotrichum</taxon>
        <taxon>Colletotrichum graminicola species complex</taxon>
    </lineage>
</organism>
<proteinExistence type="predicted"/>
<dbReference type="EMBL" id="MU842837">
    <property type="protein sequence ID" value="KAK2031763.1"/>
    <property type="molecule type" value="Genomic_DNA"/>
</dbReference>
<dbReference type="AlphaFoldDB" id="A0AAD9HMS1"/>
<reference evidence="2" key="1">
    <citation type="submission" date="2021-06" db="EMBL/GenBank/DDBJ databases">
        <title>Comparative genomics, transcriptomics and evolutionary studies reveal genomic signatures of adaptation to plant cell wall in hemibiotrophic fungi.</title>
        <authorList>
            <consortium name="DOE Joint Genome Institute"/>
            <person name="Baroncelli R."/>
            <person name="Diaz J.F."/>
            <person name="Benocci T."/>
            <person name="Peng M."/>
            <person name="Battaglia E."/>
            <person name="Haridas S."/>
            <person name="Andreopoulos W."/>
            <person name="Labutti K."/>
            <person name="Pangilinan J."/>
            <person name="Floch G.L."/>
            <person name="Makela M.R."/>
            <person name="Henrissat B."/>
            <person name="Grigoriev I.V."/>
            <person name="Crouch J.A."/>
            <person name="De Vries R.P."/>
            <person name="Sukno S.A."/>
            <person name="Thon M.R."/>
        </authorList>
    </citation>
    <scope>NUCLEOTIDE SEQUENCE</scope>
    <source>
        <strain evidence="2">MAFF235873</strain>
    </source>
</reference>